<dbReference type="Proteomes" id="UP000808388">
    <property type="component" value="Unassembled WGS sequence"/>
</dbReference>
<dbReference type="InterPro" id="IPR000120">
    <property type="entry name" value="Amidase"/>
</dbReference>
<dbReference type="PROSITE" id="PS00571">
    <property type="entry name" value="AMIDASES"/>
    <property type="match status" value="1"/>
</dbReference>
<dbReference type="InterPro" id="IPR036928">
    <property type="entry name" value="AS_sf"/>
</dbReference>
<dbReference type="InterPro" id="IPR020556">
    <property type="entry name" value="Amidase_CS"/>
</dbReference>
<dbReference type="GO" id="GO:0030956">
    <property type="term" value="C:glutamyl-tRNA(Gln) amidotransferase complex"/>
    <property type="evidence" value="ECO:0007669"/>
    <property type="project" value="InterPro"/>
</dbReference>
<dbReference type="Pfam" id="PF01425">
    <property type="entry name" value="Amidase"/>
    <property type="match status" value="1"/>
</dbReference>
<feature type="active site" description="Charge relay system" evidence="7">
    <location>
        <position position="73"/>
    </location>
</feature>
<comment type="subunit">
    <text evidence="7">Heterotrimer of A, B and C subunits.</text>
</comment>
<reference evidence="10" key="1">
    <citation type="submission" date="2020-07" db="EMBL/GenBank/DDBJ databases">
        <title>Huge and variable diversity of episymbiotic CPR bacteria and DPANN archaea in groundwater ecosystems.</title>
        <authorList>
            <person name="He C.Y."/>
            <person name="Keren R."/>
            <person name="Whittaker M."/>
            <person name="Farag I.F."/>
            <person name="Doudna J."/>
            <person name="Cate J.H.D."/>
            <person name="Banfield J.F."/>
        </authorList>
    </citation>
    <scope>NUCLEOTIDE SEQUENCE</scope>
    <source>
        <strain evidence="10">NC_groundwater_972_Pr1_S-0.2um_49_27</strain>
    </source>
</reference>
<comment type="function">
    <text evidence="7">Allows the formation of correctly charged Gln-tRNA(Gln) through the transamidation of misacylated Glu-tRNA(Gln) in organisms which lack glutaminyl-tRNA synthetase. The reaction takes place in the presence of glutamine and ATP through an activated gamma-phospho-Glu-tRNA(Gln).</text>
</comment>
<organism evidence="10 11">
    <name type="scientific">Candidatus Sungiibacteriota bacterium</name>
    <dbReference type="NCBI Taxonomy" id="2750080"/>
    <lineage>
        <taxon>Bacteria</taxon>
        <taxon>Candidatus Sungiibacteriota</taxon>
    </lineage>
</organism>
<dbReference type="PANTHER" id="PTHR11895:SF151">
    <property type="entry name" value="GLUTAMYL-TRNA(GLN) AMIDOTRANSFERASE SUBUNIT A"/>
    <property type="match status" value="1"/>
</dbReference>
<dbReference type="InterPro" id="IPR004412">
    <property type="entry name" value="GatA"/>
</dbReference>
<evidence type="ECO:0000256" key="2">
    <source>
        <dbReference type="ARBA" id="ARBA00022598"/>
    </source>
</evidence>
<comment type="catalytic activity">
    <reaction evidence="6 7">
        <text>L-glutamyl-tRNA(Gln) + L-glutamine + ATP + H2O = L-glutaminyl-tRNA(Gln) + L-glutamate + ADP + phosphate + H(+)</text>
        <dbReference type="Rhea" id="RHEA:17521"/>
        <dbReference type="Rhea" id="RHEA-COMP:9681"/>
        <dbReference type="Rhea" id="RHEA-COMP:9684"/>
        <dbReference type="ChEBI" id="CHEBI:15377"/>
        <dbReference type="ChEBI" id="CHEBI:15378"/>
        <dbReference type="ChEBI" id="CHEBI:29985"/>
        <dbReference type="ChEBI" id="CHEBI:30616"/>
        <dbReference type="ChEBI" id="CHEBI:43474"/>
        <dbReference type="ChEBI" id="CHEBI:58359"/>
        <dbReference type="ChEBI" id="CHEBI:78520"/>
        <dbReference type="ChEBI" id="CHEBI:78521"/>
        <dbReference type="ChEBI" id="CHEBI:456216"/>
        <dbReference type="EC" id="6.3.5.7"/>
    </reaction>
</comment>
<accession>A0A9D6LSU1</accession>
<keyword evidence="2 7" id="KW-0436">Ligase</keyword>
<evidence type="ECO:0000313" key="10">
    <source>
        <dbReference type="EMBL" id="MBI3627451.1"/>
    </source>
</evidence>
<comment type="caution">
    <text evidence="10">The sequence shown here is derived from an EMBL/GenBank/DDBJ whole genome shotgun (WGS) entry which is preliminary data.</text>
</comment>
<evidence type="ECO:0000256" key="7">
    <source>
        <dbReference type="HAMAP-Rule" id="MF_00120"/>
    </source>
</evidence>
<keyword evidence="3 7" id="KW-0547">Nucleotide-binding</keyword>
<evidence type="ECO:0000313" key="11">
    <source>
        <dbReference type="Proteomes" id="UP000808388"/>
    </source>
</evidence>
<feature type="active site" description="Charge relay system" evidence="7">
    <location>
        <position position="148"/>
    </location>
</feature>
<dbReference type="PANTHER" id="PTHR11895">
    <property type="entry name" value="TRANSAMIDASE"/>
    <property type="match status" value="1"/>
</dbReference>
<sequence>MASNQLTIQKLRRGIAEKKFSVSELARDYLKRAKADPFHSFLLVDEDNVMSRARELEREPATDRLFGVPIAVKDNILVRGLPATAGSKILEPYIAAYDATVTKKIKAAGALILGKTNLDEFAMGSSTENSAFGATKNPHDSSRVPGGSSGGSAAAVAGDLAVVALGSDTGGSIRQPAALTGVIGFKPTYGRVSRHGLIAMASSLDQIGTFAKTVEDARTLYQVIEGPDRYDSTSVDIAPTESQEISLAGVRLGVPREYFSAGLDRRVGEAVKKAIAKFEKEGAHIIEISLAHSTYALAAYYVVMPAEVSANLARFDGLRYGYHAEKSENLLSLYKNTRDEGFGAEVKRRVMIGTYVLSHGYYDAYYVKAQKVRRLIRDDFAAAFRAVDVIMGPTTPSIAFKFGAKGADPVSMYLEDVYTVSINLAGLPALSLSCGLVAEEGKNLPVGLQIIGNWFDEGKLFAVAGACEKVLTG</sequence>
<protein>
    <recommendedName>
        <fullName evidence="7">Glutamyl-tRNA(Gln) amidotransferase subunit A</fullName>
        <shortName evidence="7">Glu-ADT subunit A</shortName>
        <ecNumber evidence="7">6.3.5.7</ecNumber>
    </recommendedName>
</protein>
<evidence type="ECO:0000256" key="3">
    <source>
        <dbReference type="ARBA" id="ARBA00022741"/>
    </source>
</evidence>
<dbReference type="GO" id="GO:0005524">
    <property type="term" value="F:ATP binding"/>
    <property type="evidence" value="ECO:0007669"/>
    <property type="project" value="UniProtKB-KW"/>
</dbReference>
<evidence type="ECO:0000256" key="1">
    <source>
        <dbReference type="ARBA" id="ARBA00008069"/>
    </source>
</evidence>
<keyword evidence="5 7" id="KW-0648">Protein biosynthesis</keyword>
<name>A0A9D6LSU1_9BACT</name>
<dbReference type="HAMAP" id="MF_00120">
    <property type="entry name" value="GatA"/>
    <property type="match status" value="1"/>
</dbReference>
<proteinExistence type="inferred from homology"/>
<gene>
    <name evidence="7 10" type="primary">gatA</name>
    <name evidence="10" type="ORF">HY220_01720</name>
</gene>
<feature type="active site" description="Acyl-ester intermediate" evidence="7">
    <location>
        <position position="172"/>
    </location>
</feature>
<evidence type="ECO:0000256" key="4">
    <source>
        <dbReference type="ARBA" id="ARBA00022840"/>
    </source>
</evidence>
<evidence type="ECO:0000256" key="6">
    <source>
        <dbReference type="ARBA" id="ARBA00047407"/>
    </source>
</evidence>
<evidence type="ECO:0000259" key="9">
    <source>
        <dbReference type="Pfam" id="PF01425"/>
    </source>
</evidence>
<keyword evidence="4 7" id="KW-0067">ATP-binding</keyword>
<dbReference type="EC" id="6.3.5.7" evidence="7"/>
<comment type="similarity">
    <text evidence="1 7">Belongs to the amidase family. GatA subfamily.</text>
</comment>
<dbReference type="Gene3D" id="3.90.1300.10">
    <property type="entry name" value="Amidase signature (AS) domain"/>
    <property type="match status" value="1"/>
</dbReference>
<dbReference type="GO" id="GO:0006412">
    <property type="term" value="P:translation"/>
    <property type="evidence" value="ECO:0007669"/>
    <property type="project" value="UniProtKB-UniRule"/>
</dbReference>
<evidence type="ECO:0000256" key="8">
    <source>
        <dbReference type="SAM" id="MobiDB-lite"/>
    </source>
</evidence>
<dbReference type="NCBIfam" id="TIGR00132">
    <property type="entry name" value="gatA"/>
    <property type="match status" value="1"/>
</dbReference>
<dbReference type="AlphaFoldDB" id="A0A9D6LSU1"/>
<dbReference type="InterPro" id="IPR023631">
    <property type="entry name" value="Amidase_dom"/>
</dbReference>
<feature type="region of interest" description="Disordered" evidence="8">
    <location>
        <begin position="129"/>
        <end position="150"/>
    </location>
</feature>
<dbReference type="GO" id="GO:0050567">
    <property type="term" value="F:glutaminyl-tRNA synthase (glutamine-hydrolyzing) activity"/>
    <property type="evidence" value="ECO:0007669"/>
    <property type="project" value="UniProtKB-UniRule"/>
</dbReference>
<feature type="domain" description="Amidase" evidence="9">
    <location>
        <begin position="24"/>
        <end position="460"/>
    </location>
</feature>
<dbReference type="SUPFAM" id="SSF75304">
    <property type="entry name" value="Amidase signature (AS) enzymes"/>
    <property type="match status" value="1"/>
</dbReference>
<dbReference type="EMBL" id="JACQCQ010000007">
    <property type="protein sequence ID" value="MBI3627451.1"/>
    <property type="molecule type" value="Genomic_DNA"/>
</dbReference>
<evidence type="ECO:0000256" key="5">
    <source>
        <dbReference type="ARBA" id="ARBA00022917"/>
    </source>
</evidence>